<evidence type="ECO:0000313" key="2">
    <source>
        <dbReference type="EMBL" id="ABY63038.1"/>
    </source>
</evidence>
<dbReference type="Gene3D" id="3.40.630.30">
    <property type="match status" value="1"/>
</dbReference>
<dbReference type="OrthoDB" id="21884at10239"/>
<evidence type="ECO:0000313" key="3">
    <source>
        <dbReference type="Proteomes" id="UP000002421"/>
    </source>
</evidence>
<organismHost>
    <name type="scientific">Pseudomonas chlororaphis</name>
    <dbReference type="NCBI Taxonomy" id="587753"/>
</organismHost>
<sequence>MITLETTTSFVPAFSALPFIKSLNQYYPDIEYWYVNKVIPGLTLGNDKLIVARDEHFNIAGIALGKLSDAEAKLRCVRVHPDHQNSGLGIRLIDNMLELIGERKPGVTVSEEMINLYSRAFVKRYGFELSDVTKGRYRRGKLEYGFNGA</sequence>
<dbReference type="EMBL" id="EU197055">
    <property type="protein sequence ID" value="ABY63038.1"/>
    <property type="molecule type" value="Genomic_DNA"/>
</dbReference>
<dbReference type="PROSITE" id="PS51186">
    <property type="entry name" value="GNAT"/>
    <property type="match status" value="1"/>
</dbReference>
<dbReference type="Pfam" id="PF13508">
    <property type="entry name" value="Acetyltransf_7"/>
    <property type="match status" value="1"/>
</dbReference>
<dbReference type="KEGG" id="vg:6372328"/>
<organism evidence="2 3">
    <name type="scientific">Pseudomonas phage 201phi2-1</name>
    <name type="common">Pseudomonas chlororaphis phage 201phi2-1</name>
    <dbReference type="NCBI Taxonomy" id="198110"/>
    <lineage>
        <taxon>Viruses</taxon>
        <taxon>Duplodnaviria</taxon>
        <taxon>Heunggongvirae</taxon>
        <taxon>Uroviricota</taxon>
        <taxon>Caudoviricetes</taxon>
        <taxon>Chimalliviridae</taxon>
        <taxon>Serwervirus</taxon>
        <taxon>Serwervirus 201phi21</taxon>
    </lineage>
</organism>
<reference evidence="2 3" key="1">
    <citation type="journal article" date="2008" name="Virology">
        <title>Characterization of Pseudomonas chlororaphis myovirus 201varphi2-1 via genomic sequencing, mass spectrometry, and electron microscopy.</title>
        <authorList>
            <person name="Thomas J.A."/>
            <person name="Rolando M.R."/>
            <person name="Carroll C.A."/>
            <person name="Shen P.S."/>
            <person name="Belnap D.M."/>
            <person name="Weintraub S.T."/>
            <person name="Serwer P."/>
            <person name="Hardies S.C."/>
        </authorList>
    </citation>
    <scope>NUCLEOTIDE SEQUENCE</scope>
</reference>
<dbReference type="InterPro" id="IPR000182">
    <property type="entry name" value="GNAT_dom"/>
</dbReference>
<keyword evidence="3" id="KW-1185">Reference proteome</keyword>
<protein>
    <submittedName>
        <fullName evidence="2">Hypothetical acetyltransferase</fullName>
    </submittedName>
</protein>
<dbReference type="InterPro" id="IPR016181">
    <property type="entry name" value="Acyl_CoA_acyltransferase"/>
</dbReference>
<dbReference type="SUPFAM" id="SSF55729">
    <property type="entry name" value="Acyl-CoA N-acyltransferases (Nat)"/>
    <property type="match status" value="1"/>
</dbReference>
<name>B3FJ71_BP201</name>
<dbReference type="CDD" id="cd04301">
    <property type="entry name" value="NAT_SF"/>
    <property type="match status" value="1"/>
</dbReference>
<gene>
    <name evidence="2" type="ORF">201phi2-1p209</name>
</gene>
<evidence type="ECO:0000259" key="1">
    <source>
        <dbReference type="PROSITE" id="PS51186"/>
    </source>
</evidence>
<accession>B3FJ71</accession>
<proteinExistence type="predicted"/>
<dbReference type="GO" id="GO:0016747">
    <property type="term" value="F:acyltransferase activity, transferring groups other than amino-acyl groups"/>
    <property type="evidence" value="ECO:0007669"/>
    <property type="project" value="InterPro"/>
</dbReference>
<dbReference type="RefSeq" id="YP_001956932.1">
    <property type="nucleotide sequence ID" value="NC_010821.1"/>
</dbReference>
<keyword evidence="2" id="KW-0808">Transferase</keyword>
<feature type="domain" description="N-acetyltransferase" evidence="1">
    <location>
        <begin position="2"/>
        <end position="149"/>
    </location>
</feature>
<dbReference type="Proteomes" id="UP000002421">
    <property type="component" value="Segment"/>
</dbReference>